<sequence>MPCLLRLCTKGLKGFRKFDEIYIFLANLPLGGYVFDALIGFFAPYSASTTPHVETLSKTACTVSIEERPWLMNPFNSVHAVALTNIGELSSGLVMMTAMQHSPVRMRGIPTKFEVEFFKKAKGKVYASSTCSLDGVYEDCTIAVNSILSNSKGVELAKMTASWNIRCNGTKQMGLESKKKG</sequence>
<keyword evidence="3" id="KW-1185">Reference proteome</keyword>
<protein>
    <recommendedName>
        <fullName evidence="4">Thioesterase domain-containing protein</fullName>
    </recommendedName>
</protein>
<dbReference type="Pfam" id="PF14539">
    <property type="entry name" value="DUF4442"/>
    <property type="match status" value="1"/>
</dbReference>
<keyword evidence="1" id="KW-0472">Membrane</keyword>
<comment type="caution">
    <text evidence="2">The sequence shown here is derived from an EMBL/GenBank/DDBJ whole genome shotgun (WGS) entry which is preliminary data.</text>
</comment>
<reference evidence="2 3" key="1">
    <citation type="journal article" date="2015" name="Genome Biol. Evol.">
        <title>Comparative Genomics of a Bacterivorous Green Alga Reveals Evolutionary Causalities and Consequences of Phago-Mixotrophic Mode of Nutrition.</title>
        <authorList>
            <person name="Burns J.A."/>
            <person name="Paasch A."/>
            <person name="Narechania A."/>
            <person name="Kim E."/>
        </authorList>
    </citation>
    <scope>NUCLEOTIDE SEQUENCE [LARGE SCALE GENOMIC DNA]</scope>
    <source>
        <strain evidence="2 3">PLY_AMNH</strain>
    </source>
</reference>
<dbReference type="InterPro" id="IPR027961">
    <property type="entry name" value="DUF4442"/>
</dbReference>
<dbReference type="InterPro" id="IPR029069">
    <property type="entry name" value="HotDog_dom_sf"/>
</dbReference>
<keyword evidence="1" id="KW-0812">Transmembrane</keyword>
<evidence type="ECO:0000313" key="3">
    <source>
        <dbReference type="Proteomes" id="UP001190700"/>
    </source>
</evidence>
<accession>A0AAE0BIA2</accession>
<dbReference type="Gene3D" id="3.10.129.10">
    <property type="entry name" value="Hotdog Thioesterase"/>
    <property type="match status" value="1"/>
</dbReference>
<organism evidence="2 3">
    <name type="scientific">Cymbomonas tetramitiformis</name>
    <dbReference type="NCBI Taxonomy" id="36881"/>
    <lineage>
        <taxon>Eukaryota</taxon>
        <taxon>Viridiplantae</taxon>
        <taxon>Chlorophyta</taxon>
        <taxon>Pyramimonadophyceae</taxon>
        <taxon>Pyramimonadales</taxon>
        <taxon>Pyramimonadaceae</taxon>
        <taxon>Cymbomonas</taxon>
    </lineage>
</organism>
<dbReference type="AlphaFoldDB" id="A0AAE0BIA2"/>
<dbReference type="SUPFAM" id="SSF54637">
    <property type="entry name" value="Thioesterase/thiol ester dehydrase-isomerase"/>
    <property type="match status" value="1"/>
</dbReference>
<gene>
    <name evidence="2" type="ORF">CYMTET_53664</name>
</gene>
<proteinExistence type="predicted"/>
<evidence type="ECO:0000313" key="2">
    <source>
        <dbReference type="EMBL" id="KAK3236179.1"/>
    </source>
</evidence>
<evidence type="ECO:0000256" key="1">
    <source>
        <dbReference type="SAM" id="Phobius"/>
    </source>
</evidence>
<dbReference type="Proteomes" id="UP001190700">
    <property type="component" value="Unassembled WGS sequence"/>
</dbReference>
<name>A0AAE0BIA2_9CHLO</name>
<keyword evidence="1" id="KW-1133">Transmembrane helix</keyword>
<dbReference type="EMBL" id="LGRX02035137">
    <property type="protein sequence ID" value="KAK3236179.1"/>
    <property type="molecule type" value="Genomic_DNA"/>
</dbReference>
<feature type="transmembrane region" description="Helical" evidence="1">
    <location>
        <begin position="21"/>
        <end position="43"/>
    </location>
</feature>
<evidence type="ECO:0008006" key="4">
    <source>
        <dbReference type="Google" id="ProtNLM"/>
    </source>
</evidence>